<reference evidence="3" key="1">
    <citation type="submission" date="2015-07" db="EMBL/GenBank/DDBJ databases">
        <title>Genome Of Nitrogen-Fixing Cyanobacterium Nostoc piscinale CENA21 From Solimoes/Amazon River Floodplain Sediments And Comparative Genomics To Uncover Biosynthetic Natural Products Potential.</title>
        <authorList>
            <person name="Leao T.F."/>
            <person name="Leao P.N."/>
            <person name="Guimaraes P.I."/>
            <person name="de Melo A.G.C."/>
            <person name="Ramos R.T.J."/>
            <person name="Silva A."/>
            <person name="Fiore M.F."/>
            <person name="Schneider M.P.C."/>
        </authorList>
    </citation>
    <scope>NUCLEOTIDE SEQUENCE [LARGE SCALE GENOMIC DNA]</scope>
    <source>
        <strain evidence="3">CENA21</strain>
    </source>
</reference>
<dbReference type="STRING" id="224013.ACX27_27895"/>
<evidence type="ECO:0000256" key="1">
    <source>
        <dbReference type="SAM" id="Phobius"/>
    </source>
</evidence>
<sequence length="156" mass="18167">MVKKLSNWLFKLSNNWSIAQKIIYGYTVTVGITCIGTASGLLVAYNYETYAHKQLILAYQQQALLKDLENAVTRVRLHPQRLVTVLDNSIWLEFEKNRFLDGIVQVRQKLLELEQFVSLYQNDLLINSQDIHQLLNAYDQTTESYNQIVKIFLARN</sequence>
<protein>
    <submittedName>
        <fullName evidence="2">Uncharacterized protein</fullName>
    </submittedName>
</protein>
<dbReference type="RefSeq" id="WP_235526402.1">
    <property type="nucleotide sequence ID" value="NZ_CP012036.1"/>
</dbReference>
<evidence type="ECO:0000313" key="2">
    <source>
        <dbReference type="EMBL" id="ALF55813.1"/>
    </source>
</evidence>
<accession>A0A0M3V6K6</accession>
<keyword evidence="1" id="KW-0472">Membrane</keyword>
<dbReference type="AlphaFoldDB" id="A0A0M3V6K6"/>
<proteinExistence type="predicted"/>
<dbReference type="Proteomes" id="UP000062645">
    <property type="component" value="Chromosome"/>
</dbReference>
<evidence type="ECO:0000313" key="3">
    <source>
        <dbReference type="Proteomes" id="UP000062645"/>
    </source>
</evidence>
<gene>
    <name evidence="2" type="ORF">ACX27_27895</name>
</gene>
<keyword evidence="1" id="KW-0812">Transmembrane</keyword>
<dbReference type="PATRIC" id="fig|224013.5.peg.6669"/>
<keyword evidence="1" id="KW-1133">Transmembrane helix</keyword>
<dbReference type="EMBL" id="CP012036">
    <property type="protein sequence ID" value="ALF55813.1"/>
    <property type="molecule type" value="Genomic_DNA"/>
</dbReference>
<reference evidence="2 3" key="2">
    <citation type="journal article" date="2016" name="Genome Announc.">
        <title>Draft Genome Sequence of the N2-Fixing Cyanobacterium Nostoc piscinale CENA21, Isolated from the Brazilian Amazon Floodplain.</title>
        <authorList>
            <person name="Leao T."/>
            <person name="Guimaraes P.I."/>
            <person name="de Melo A.G."/>
            <person name="Ramos R.T."/>
            <person name="Leao P.N."/>
            <person name="Silva A."/>
            <person name="Fiore M.F."/>
            <person name="Schneider M.P."/>
        </authorList>
    </citation>
    <scope>NUCLEOTIDE SEQUENCE [LARGE SCALE GENOMIC DNA]</scope>
    <source>
        <strain evidence="2 3">CENA21</strain>
    </source>
</reference>
<organism evidence="2 3">
    <name type="scientific">Nostoc piscinale CENA21</name>
    <dbReference type="NCBI Taxonomy" id="224013"/>
    <lineage>
        <taxon>Bacteria</taxon>
        <taxon>Bacillati</taxon>
        <taxon>Cyanobacteriota</taxon>
        <taxon>Cyanophyceae</taxon>
        <taxon>Nostocales</taxon>
        <taxon>Nostocaceae</taxon>
        <taxon>Nostoc</taxon>
    </lineage>
</organism>
<name>A0A0M3V6K6_9NOSO</name>
<dbReference type="KEGG" id="npz:ACX27_27895"/>
<feature type="transmembrane region" description="Helical" evidence="1">
    <location>
        <begin position="23"/>
        <end position="45"/>
    </location>
</feature>
<keyword evidence="3" id="KW-1185">Reference proteome</keyword>